<keyword evidence="14 27" id="KW-1133">Transmembrane helix</keyword>
<organism evidence="29 30">
    <name type="scientific">Vreelandella sulfidaeris</name>
    <dbReference type="NCBI Taxonomy" id="115553"/>
    <lineage>
        <taxon>Bacteria</taxon>
        <taxon>Pseudomonadati</taxon>
        <taxon>Pseudomonadota</taxon>
        <taxon>Gammaproteobacteria</taxon>
        <taxon>Oceanospirillales</taxon>
        <taxon>Halomonadaceae</taxon>
        <taxon>Vreelandella</taxon>
    </lineage>
</organism>
<dbReference type="PRINTS" id="PR01165">
    <property type="entry name" value="CYCOXIDASEI"/>
</dbReference>
<feature type="transmembrane region" description="Helical" evidence="27">
    <location>
        <begin position="380"/>
        <end position="403"/>
    </location>
</feature>
<evidence type="ECO:0000256" key="24">
    <source>
        <dbReference type="ARBA" id="ARBA00048190"/>
    </source>
</evidence>
<evidence type="ECO:0000256" key="23">
    <source>
        <dbReference type="ARBA" id="ARBA00034513"/>
    </source>
</evidence>
<feature type="compositionally biased region" description="Basic and acidic residues" evidence="26">
    <location>
        <begin position="666"/>
        <end position="680"/>
    </location>
</feature>
<dbReference type="GO" id="GO:0020037">
    <property type="term" value="F:heme binding"/>
    <property type="evidence" value="ECO:0007669"/>
    <property type="project" value="InterPro"/>
</dbReference>
<dbReference type="GO" id="GO:0009486">
    <property type="term" value="F:cytochrome bo3 ubiquinol oxidase activity"/>
    <property type="evidence" value="ECO:0007669"/>
    <property type="project" value="UniProtKB-EC"/>
</dbReference>
<evidence type="ECO:0000313" key="30">
    <source>
        <dbReference type="Proteomes" id="UP000252204"/>
    </source>
</evidence>
<feature type="transmembrane region" description="Helical" evidence="27">
    <location>
        <begin position="103"/>
        <end position="126"/>
    </location>
</feature>
<evidence type="ECO:0000256" key="15">
    <source>
        <dbReference type="ARBA" id="ARBA00023004"/>
    </source>
</evidence>
<dbReference type="InterPro" id="IPR023616">
    <property type="entry name" value="Cyt_c_oxase-like_su1_dom"/>
</dbReference>
<dbReference type="RefSeq" id="WP_113268862.1">
    <property type="nucleotide sequence ID" value="NZ_QNTU01000002.1"/>
</dbReference>
<gene>
    <name evidence="29" type="primary">cyoB</name>
    <name evidence="29" type="ORF">DQ400_05925</name>
</gene>
<evidence type="ECO:0000256" key="26">
    <source>
        <dbReference type="SAM" id="MobiDB-lite"/>
    </source>
</evidence>
<dbReference type="OrthoDB" id="9803294at2"/>
<proteinExistence type="inferred from homology"/>
<feature type="transmembrane region" description="Helical" evidence="27">
    <location>
        <begin position="233"/>
        <end position="255"/>
    </location>
</feature>
<dbReference type="EC" id="7.1.1.3" evidence="5"/>
<evidence type="ECO:0000256" key="6">
    <source>
        <dbReference type="ARBA" id="ARBA00014691"/>
    </source>
</evidence>
<feature type="transmembrane region" description="Helical" evidence="27">
    <location>
        <begin position="423"/>
        <end position="445"/>
    </location>
</feature>
<evidence type="ECO:0000256" key="17">
    <source>
        <dbReference type="ARBA" id="ARBA00023136"/>
    </source>
</evidence>
<feature type="domain" description="Cytochrome oxidase subunit I profile" evidence="28">
    <location>
        <begin position="37"/>
        <end position="559"/>
    </location>
</feature>
<feature type="transmembrane region" description="Helical" evidence="27">
    <location>
        <begin position="59"/>
        <end position="79"/>
    </location>
</feature>
<dbReference type="FunFam" id="1.20.210.10:FF:000002">
    <property type="entry name" value="Cytochrome o ubiquinol oxidase, subunit I"/>
    <property type="match status" value="1"/>
</dbReference>
<feature type="transmembrane region" description="Helical" evidence="27">
    <location>
        <begin position="146"/>
        <end position="166"/>
    </location>
</feature>
<comment type="subunit">
    <text evidence="23">The cytochrome bo(3) ubiquinol oxidase complex is a heterooctamer of two A chains, two B chains, two C chains and two D chains.</text>
</comment>
<keyword evidence="30" id="KW-1185">Reference proteome</keyword>
<evidence type="ECO:0000256" key="25">
    <source>
        <dbReference type="RuleBase" id="RU000370"/>
    </source>
</evidence>
<evidence type="ECO:0000256" key="16">
    <source>
        <dbReference type="ARBA" id="ARBA00023008"/>
    </source>
</evidence>
<dbReference type="GO" id="GO:0015990">
    <property type="term" value="P:electron transport coupled proton transport"/>
    <property type="evidence" value="ECO:0007669"/>
    <property type="project" value="TreeGrafter"/>
</dbReference>
<feature type="region of interest" description="Disordered" evidence="26">
    <location>
        <begin position="650"/>
        <end position="680"/>
    </location>
</feature>
<evidence type="ECO:0000256" key="27">
    <source>
        <dbReference type="SAM" id="Phobius"/>
    </source>
</evidence>
<evidence type="ECO:0000256" key="5">
    <source>
        <dbReference type="ARBA" id="ARBA00012941"/>
    </source>
</evidence>
<dbReference type="PROSITE" id="PS50855">
    <property type="entry name" value="COX1"/>
    <property type="match status" value="1"/>
</dbReference>
<evidence type="ECO:0000256" key="18">
    <source>
        <dbReference type="ARBA" id="ARBA00030075"/>
    </source>
</evidence>
<evidence type="ECO:0000256" key="1">
    <source>
        <dbReference type="ARBA" id="ARBA00001970"/>
    </source>
</evidence>
<feature type="transmembrane region" description="Helical" evidence="27">
    <location>
        <begin position="16"/>
        <end position="38"/>
    </location>
</feature>
<evidence type="ECO:0000256" key="3">
    <source>
        <dbReference type="ARBA" id="ARBA00004651"/>
    </source>
</evidence>
<keyword evidence="10 25" id="KW-0679">Respiratory chain</keyword>
<dbReference type="GO" id="GO:0022904">
    <property type="term" value="P:respiratory electron transport chain"/>
    <property type="evidence" value="ECO:0007669"/>
    <property type="project" value="TreeGrafter"/>
</dbReference>
<feature type="transmembrane region" description="Helical" evidence="27">
    <location>
        <begin position="189"/>
        <end position="213"/>
    </location>
</feature>
<evidence type="ECO:0000256" key="7">
    <source>
        <dbReference type="ARBA" id="ARBA00022448"/>
    </source>
</evidence>
<name>A0A365TUX6_9GAMM</name>
<reference evidence="30" key="1">
    <citation type="submission" date="2018-06" db="EMBL/GenBank/DDBJ databases">
        <title>Whole genome sequencing of four bacterial strains from South Shetland trench revealing bio-synthetic gene clusters.</title>
        <authorList>
            <person name="Abdel-Mageed W.M."/>
            <person name="Lehri B."/>
            <person name="Jarmusch S."/>
            <person name="Miranda K."/>
            <person name="Goodfellow M."/>
            <person name="Jaspars M."/>
            <person name="Karlyshev A.V."/>
        </authorList>
    </citation>
    <scope>NUCLEOTIDE SEQUENCE [LARGE SCALE GENOMIC DNA]</scope>
    <source>
        <strain evidence="30">SST4</strain>
    </source>
</reference>
<evidence type="ECO:0000256" key="22">
    <source>
        <dbReference type="ARBA" id="ARBA00034455"/>
    </source>
</evidence>
<evidence type="ECO:0000256" key="11">
    <source>
        <dbReference type="ARBA" id="ARBA00022692"/>
    </source>
</evidence>
<evidence type="ECO:0000313" key="29">
    <source>
        <dbReference type="EMBL" id="RBI68895.1"/>
    </source>
</evidence>
<dbReference type="AlphaFoldDB" id="A0A365TUX6"/>
<evidence type="ECO:0000256" key="20">
    <source>
        <dbReference type="ARBA" id="ARBA00032190"/>
    </source>
</evidence>
<dbReference type="EMBL" id="QNTU01000002">
    <property type="protein sequence ID" value="RBI68895.1"/>
    <property type="molecule type" value="Genomic_DNA"/>
</dbReference>
<keyword evidence="12" id="KW-0479">Metal-binding</keyword>
<comment type="catalytic activity">
    <reaction evidence="24">
        <text>2 a ubiquinol + O2 + n H(+)(in) = 2 a ubiquinone + 2 H2O + n H(+)(out)</text>
        <dbReference type="Rhea" id="RHEA:30251"/>
        <dbReference type="Rhea" id="RHEA-COMP:9565"/>
        <dbReference type="Rhea" id="RHEA-COMP:9566"/>
        <dbReference type="ChEBI" id="CHEBI:15377"/>
        <dbReference type="ChEBI" id="CHEBI:15378"/>
        <dbReference type="ChEBI" id="CHEBI:15379"/>
        <dbReference type="ChEBI" id="CHEBI:16389"/>
        <dbReference type="ChEBI" id="CHEBI:17976"/>
        <dbReference type="EC" id="7.1.1.3"/>
    </reaction>
</comment>
<comment type="subcellular location">
    <subcellularLocation>
        <location evidence="3">Cell membrane</location>
        <topology evidence="3">Multi-pass membrane protein</topology>
    </subcellularLocation>
</comment>
<feature type="transmembrane region" description="Helical" evidence="27">
    <location>
        <begin position="497"/>
        <end position="518"/>
    </location>
</feature>
<comment type="cofactor">
    <cofactor evidence="1">
        <name>heme b</name>
        <dbReference type="ChEBI" id="CHEBI:60344"/>
    </cofactor>
</comment>
<dbReference type="Pfam" id="PF00115">
    <property type="entry name" value="COX1"/>
    <property type="match status" value="1"/>
</dbReference>
<dbReference type="NCBIfam" id="TIGR02843">
    <property type="entry name" value="CyoB"/>
    <property type="match status" value="1"/>
</dbReference>
<feature type="transmembrane region" description="Helical" evidence="27">
    <location>
        <begin position="275"/>
        <end position="298"/>
    </location>
</feature>
<feature type="transmembrane region" description="Helical" evidence="27">
    <location>
        <begin position="310"/>
        <end position="334"/>
    </location>
</feature>
<keyword evidence="17 27" id="KW-0472">Membrane</keyword>
<comment type="similarity">
    <text evidence="4 25">Belongs to the heme-copper respiratory oxidase family.</text>
</comment>
<dbReference type="InterPro" id="IPR000883">
    <property type="entry name" value="Cyt_C_Oxase_1"/>
</dbReference>
<accession>A0A365TUX6</accession>
<comment type="cofactor">
    <cofactor evidence="2">
        <name>Cu(2+)</name>
        <dbReference type="ChEBI" id="CHEBI:29036"/>
    </cofactor>
</comment>
<keyword evidence="7 25" id="KW-0813">Transport</keyword>
<dbReference type="GO" id="GO:0009060">
    <property type="term" value="P:aerobic respiration"/>
    <property type="evidence" value="ECO:0007669"/>
    <property type="project" value="InterPro"/>
</dbReference>
<dbReference type="GO" id="GO:0004129">
    <property type="term" value="F:cytochrome-c oxidase activity"/>
    <property type="evidence" value="ECO:0007669"/>
    <property type="project" value="InterPro"/>
</dbReference>
<feature type="transmembrane region" description="Helical" evidence="27">
    <location>
        <begin position="457"/>
        <end position="477"/>
    </location>
</feature>
<dbReference type="Gene3D" id="1.20.210.10">
    <property type="entry name" value="Cytochrome c oxidase-like, subunit I domain"/>
    <property type="match status" value="1"/>
</dbReference>
<keyword evidence="9 25" id="KW-0349">Heme</keyword>
<keyword evidence="13 25" id="KW-0249">Electron transport</keyword>
<dbReference type="Proteomes" id="UP000252204">
    <property type="component" value="Unassembled WGS sequence"/>
</dbReference>
<evidence type="ECO:0000256" key="13">
    <source>
        <dbReference type="ARBA" id="ARBA00022982"/>
    </source>
</evidence>
<sequence>MFGKLTLEAIPYHEPIIMVVAAFMAIGGIALLGALTYYRKWGWLWNEWFTSVDHKKLGIMYFIVALVMLLRGFSDAIMMRTQQAMAAGGAAGYLPPEHYDQIFTAHGVIMIFFVAMPMVIGLMNLVVPLQIGARDVAFPFLNNLSFWLFAVAAILVNISLVVGEFAKTGWLAYAPLSGIEFSPGVGVDYWIWALQISGIGTTLTGINFFVTILKMRTKGMTMFRMPIFTWTSLCANVLIIASFPILTATIALLTLDRYFGMHFFTNDFGGNMMMYVNLIWAWGHPEVYILILPAFGVFSEVISTFARKRLFGYMTMVWATIAITLLSFIVWLHHFFTMGAGANVNAFFGIMTMIIAIPTGVKVFNWLFTMFRGSLELTSPVLWTLGFIITFTLGGMTGVMLAVPAANFVLHNSLFVIAHFHNVIIGGVVFGMMAGLTFWFPKAFGFTLSEKWGKRSFWCWFIGFYVAFMPLYVLAFFGAVRRMQSYANPEWQPWMILAWVGAVIIMMGIACTVIQFWVSIRDRKLNADVTGDPWDGRTLEWSTSSPAPFYNFARLPEVGDIDSFWSQKERSNEELEEAPYTDIHMPRNTVAGPVISFFALIIGFALVWHIWWLAGVGAIGVFVSFMARVFNDDIDYYVSAEEVERIERAHQQRVKNSDPYQPSAEVEGREGKQRYVEVKA</sequence>
<evidence type="ECO:0000256" key="9">
    <source>
        <dbReference type="ARBA" id="ARBA00022617"/>
    </source>
</evidence>
<evidence type="ECO:0000256" key="19">
    <source>
        <dbReference type="ARBA" id="ARBA00031883"/>
    </source>
</evidence>
<dbReference type="PANTHER" id="PTHR10422:SF35">
    <property type="entry name" value="CYTOCHROME BO(3) UBIQUINOL OXIDASE SUBUNIT 1"/>
    <property type="match status" value="1"/>
</dbReference>
<dbReference type="GO" id="GO:0005886">
    <property type="term" value="C:plasma membrane"/>
    <property type="evidence" value="ECO:0007669"/>
    <property type="project" value="UniProtKB-SubCell"/>
</dbReference>
<evidence type="ECO:0000256" key="10">
    <source>
        <dbReference type="ARBA" id="ARBA00022660"/>
    </source>
</evidence>
<keyword evidence="11 25" id="KW-0812">Transmembrane</keyword>
<feature type="transmembrane region" description="Helical" evidence="27">
    <location>
        <begin position="346"/>
        <end position="368"/>
    </location>
</feature>
<evidence type="ECO:0000256" key="12">
    <source>
        <dbReference type="ARBA" id="ARBA00022723"/>
    </source>
</evidence>
<evidence type="ECO:0000259" key="28">
    <source>
        <dbReference type="PROSITE" id="PS50855"/>
    </source>
</evidence>
<dbReference type="SUPFAM" id="SSF81442">
    <property type="entry name" value="Cytochrome c oxidase subunit I-like"/>
    <property type="match status" value="1"/>
</dbReference>
<dbReference type="InterPro" id="IPR023615">
    <property type="entry name" value="Cyt_c_Oxase_su1_BS"/>
</dbReference>
<dbReference type="GO" id="GO:0046872">
    <property type="term" value="F:metal ion binding"/>
    <property type="evidence" value="ECO:0007669"/>
    <property type="project" value="UniProtKB-KW"/>
</dbReference>
<keyword evidence="15" id="KW-0408">Iron</keyword>
<evidence type="ECO:0000256" key="2">
    <source>
        <dbReference type="ARBA" id="ARBA00001973"/>
    </source>
</evidence>
<keyword evidence="16" id="KW-0186">Copper</keyword>
<dbReference type="PROSITE" id="PS00077">
    <property type="entry name" value="COX1_CUB"/>
    <property type="match status" value="1"/>
</dbReference>
<feature type="transmembrane region" description="Helical" evidence="27">
    <location>
        <begin position="594"/>
        <end position="627"/>
    </location>
</feature>
<evidence type="ECO:0000256" key="14">
    <source>
        <dbReference type="ARBA" id="ARBA00022989"/>
    </source>
</evidence>
<dbReference type="InterPro" id="IPR036927">
    <property type="entry name" value="Cyt_c_oxase-like_su1_sf"/>
</dbReference>
<dbReference type="CDD" id="cd01662">
    <property type="entry name" value="Ubiquinol_Oxidase_I"/>
    <property type="match status" value="1"/>
</dbReference>
<protein>
    <recommendedName>
        <fullName evidence="6">Cytochrome bo(3) ubiquinol oxidase subunit 1</fullName>
        <ecNumber evidence="5">7.1.1.3</ecNumber>
    </recommendedName>
    <alternativeName>
        <fullName evidence="20">Cytochrome o ubiquinol oxidase subunit 1</fullName>
    </alternativeName>
    <alternativeName>
        <fullName evidence="18">Oxidase bo(3) subunit 1</fullName>
    </alternativeName>
    <alternativeName>
        <fullName evidence="21">Ubiquinol oxidase polypeptide I</fullName>
    </alternativeName>
    <alternativeName>
        <fullName evidence="19">Ubiquinol oxidase subunit 1</fullName>
    </alternativeName>
</protein>
<evidence type="ECO:0000256" key="8">
    <source>
        <dbReference type="ARBA" id="ARBA00022475"/>
    </source>
</evidence>
<keyword evidence="8" id="KW-1003">Cell membrane</keyword>
<dbReference type="PANTHER" id="PTHR10422">
    <property type="entry name" value="CYTOCHROME C OXIDASE SUBUNIT 1"/>
    <property type="match status" value="1"/>
</dbReference>
<comment type="cofactor">
    <cofactor evidence="22">
        <name>Fe(II)-heme o</name>
        <dbReference type="ChEBI" id="CHEBI:60530"/>
    </cofactor>
</comment>
<dbReference type="GO" id="GO:0016682">
    <property type="term" value="F:oxidoreductase activity, acting on diphenols and related substances as donors, oxygen as acceptor"/>
    <property type="evidence" value="ECO:0007669"/>
    <property type="project" value="InterPro"/>
</dbReference>
<dbReference type="InterPro" id="IPR014207">
    <property type="entry name" value="Cyt_c_ubiqinol_oxidase_su1"/>
</dbReference>
<evidence type="ECO:0000256" key="21">
    <source>
        <dbReference type="ARBA" id="ARBA00032435"/>
    </source>
</evidence>
<comment type="caution">
    <text evidence="29">The sequence shown here is derived from an EMBL/GenBank/DDBJ whole genome shotgun (WGS) entry which is preliminary data.</text>
</comment>
<evidence type="ECO:0000256" key="4">
    <source>
        <dbReference type="ARBA" id="ARBA00009578"/>
    </source>
</evidence>